<dbReference type="GO" id="GO:0005656">
    <property type="term" value="C:nuclear pre-replicative complex"/>
    <property type="evidence" value="ECO:0007669"/>
    <property type="project" value="TreeGrafter"/>
</dbReference>
<evidence type="ECO:0000313" key="5">
    <source>
        <dbReference type="EMBL" id="KAJ6639832.1"/>
    </source>
</evidence>
<organism evidence="5 6">
    <name type="scientific">Pseudolycoriella hygida</name>
    <dbReference type="NCBI Taxonomy" id="35572"/>
    <lineage>
        <taxon>Eukaryota</taxon>
        <taxon>Metazoa</taxon>
        <taxon>Ecdysozoa</taxon>
        <taxon>Arthropoda</taxon>
        <taxon>Hexapoda</taxon>
        <taxon>Insecta</taxon>
        <taxon>Pterygota</taxon>
        <taxon>Neoptera</taxon>
        <taxon>Endopterygota</taxon>
        <taxon>Diptera</taxon>
        <taxon>Nematocera</taxon>
        <taxon>Sciaroidea</taxon>
        <taxon>Sciaridae</taxon>
        <taxon>Pseudolycoriella</taxon>
    </lineage>
</organism>
<feature type="repeat" description="WD" evidence="3">
    <location>
        <begin position="266"/>
        <end position="307"/>
    </location>
</feature>
<dbReference type="SMART" id="SM00320">
    <property type="entry name" value="WD40"/>
    <property type="match status" value="5"/>
</dbReference>
<reference evidence="5" key="1">
    <citation type="submission" date="2022-07" db="EMBL/GenBank/DDBJ databases">
        <authorList>
            <person name="Trinca V."/>
            <person name="Uliana J.V.C."/>
            <person name="Torres T.T."/>
            <person name="Ward R.J."/>
            <person name="Monesi N."/>
        </authorList>
    </citation>
    <scope>NUCLEOTIDE SEQUENCE</scope>
    <source>
        <strain evidence="5">HSMRA1968</strain>
        <tissue evidence="5">Whole embryos</tissue>
    </source>
</reference>
<name>A0A9Q0MXH5_9DIPT</name>
<feature type="repeat" description="WD" evidence="3">
    <location>
        <begin position="119"/>
        <end position="152"/>
    </location>
</feature>
<dbReference type="InterPro" id="IPR001680">
    <property type="entry name" value="WD40_rpt"/>
</dbReference>
<dbReference type="Proteomes" id="UP001151699">
    <property type="component" value="Chromosome X"/>
</dbReference>
<keyword evidence="2" id="KW-0677">Repeat</keyword>
<dbReference type="AlphaFoldDB" id="A0A9Q0MXH5"/>
<sequence length="497" mass="55419">MTDLNEILITSDAIGLWWTCSAWDAKAGTNLMTYKGGGAANQHALSFIRNEFIVAGDNSKPLLYIWPVNSREQLQDTRLVTPGKISSLTISPDGNYCVASSAEIIYIWQICSGRLLAALSLHYQNVTSLKFVDDGSHFVSAGIDGKVLVWNLGLSIVQNSHHQVVPLYTFSDHALPVTDLHIGKGALRAYLVSVSLDRTCRIYDLSSGTQLLNLVFQESLSSVAMDHLDTKVYCGSTEGNIFEFNLQAPPRMREYHLTANDSKKKYSGHKGHVTCLSISLDGVSMVSGGVDQNVILWHIPSKQIIQTLSHKGSITNAFFTLAPKCMFEPETKLHLIINNFKRMADKNEDNQVVEILVDQYDSTGDDVSNREYDSQVQQNSVPDVPETLVELEQLREENRILKRKNKQFCHLTSRTDGKRAYCAVVLKTQLTSVWIKLEIVDQNKDLYWHSVPSSPNACLQYSTAITQSLTSTNFLKPGQERVSVKPESKKFLGSLSI</sequence>
<protein>
    <submittedName>
        <fullName evidence="5">WD repeat-containing protein 18</fullName>
    </submittedName>
</protein>
<evidence type="ECO:0000256" key="4">
    <source>
        <dbReference type="SAM" id="Coils"/>
    </source>
</evidence>
<dbReference type="InterPro" id="IPR011047">
    <property type="entry name" value="Quinoprotein_ADH-like_sf"/>
</dbReference>
<feature type="coiled-coil region" evidence="4">
    <location>
        <begin position="384"/>
        <end position="411"/>
    </location>
</feature>
<dbReference type="GO" id="GO:0120330">
    <property type="term" value="C:rixosome complex"/>
    <property type="evidence" value="ECO:0007669"/>
    <property type="project" value="TreeGrafter"/>
</dbReference>
<dbReference type="GO" id="GO:0006364">
    <property type="term" value="P:rRNA processing"/>
    <property type="evidence" value="ECO:0007669"/>
    <property type="project" value="TreeGrafter"/>
</dbReference>
<dbReference type="PANTHER" id="PTHR18763">
    <property type="entry name" value="WD-REPEAT PROTEIN 18"/>
    <property type="match status" value="1"/>
</dbReference>
<dbReference type="OrthoDB" id="756370at2759"/>
<dbReference type="Gene3D" id="2.130.10.10">
    <property type="entry name" value="YVTN repeat-like/Quinoprotein amine dehydrogenase"/>
    <property type="match status" value="3"/>
</dbReference>
<dbReference type="EMBL" id="WJQU01000003">
    <property type="protein sequence ID" value="KAJ6639832.1"/>
    <property type="molecule type" value="Genomic_DNA"/>
</dbReference>
<dbReference type="GO" id="GO:0006261">
    <property type="term" value="P:DNA-templated DNA replication"/>
    <property type="evidence" value="ECO:0007669"/>
    <property type="project" value="TreeGrafter"/>
</dbReference>
<evidence type="ECO:0000256" key="1">
    <source>
        <dbReference type="ARBA" id="ARBA00022574"/>
    </source>
</evidence>
<dbReference type="PANTHER" id="PTHR18763:SF0">
    <property type="entry name" value="WD REPEAT-CONTAINING PROTEIN 18"/>
    <property type="match status" value="1"/>
</dbReference>
<evidence type="ECO:0000256" key="2">
    <source>
        <dbReference type="ARBA" id="ARBA00022737"/>
    </source>
</evidence>
<evidence type="ECO:0000256" key="3">
    <source>
        <dbReference type="PROSITE-ProRule" id="PRU00221"/>
    </source>
</evidence>
<dbReference type="InterPro" id="IPR015943">
    <property type="entry name" value="WD40/YVTN_repeat-like_dom_sf"/>
</dbReference>
<proteinExistence type="predicted"/>
<evidence type="ECO:0000313" key="6">
    <source>
        <dbReference type="Proteomes" id="UP001151699"/>
    </source>
</evidence>
<dbReference type="Pfam" id="PF00400">
    <property type="entry name" value="WD40"/>
    <property type="match status" value="4"/>
</dbReference>
<dbReference type="PROSITE" id="PS50294">
    <property type="entry name" value="WD_REPEATS_REGION"/>
    <property type="match status" value="2"/>
</dbReference>
<dbReference type="PROSITE" id="PS50082">
    <property type="entry name" value="WD_REPEATS_2"/>
    <property type="match status" value="2"/>
</dbReference>
<gene>
    <name evidence="5" type="primary">Wdr18</name>
    <name evidence="5" type="ORF">Bhyg_12579</name>
</gene>
<dbReference type="InterPro" id="IPR045227">
    <property type="entry name" value="WDR18/Ipi3/RID3"/>
</dbReference>
<keyword evidence="1 3" id="KW-0853">WD repeat</keyword>
<keyword evidence="4" id="KW-0175">Coiled coil</keyword>
<keyword evidence="6" id="KW-1185">Reference proteome</keyword>
<accession>A0A9Q0MXH5</accession>
<comment type="caution">
    <text evidence="5">The sequence shown here is derived from an EMBL/GenBank/DDBJ whole genome shotgun (WGS) entry which is preliminary data.</text>
</comment>
<dbReference type="SUPFAM" id="SSF50998">
    <property type="entry name" value="Quinoprotein alcohol dehydrogenase-like"/>
    <property type="match status" value="1"/>
</dbReference>